<reference evidence="2 3" key="1">
    <citation type="journal article" date="2021" name="Nat. Plants">
        <title>The Taxus genome provides insights into paclitaxel biosynthesis.</title>
        <authorList>
            <person name="Xiong X."/>
            <person name="Gou J."/>
            <person name="Liao Q."/>
            <person name="Li Y."/>
            <person name="Zhou Q."/>
            <person name="Bi G."/>
            <person name="Li C."/>
            <person name="Du R."/>
            <person name="Wang X."/>
            <person name="Sun T."/>
            <person name="Guo L."/>
            <person name="Liang H."/>
            <person name="Lu P."/>
            <person name="Wu Y."/>
            <person name="Zhang Z."/>
            <person name="Ro D.K."/>
            <person name="Shang Y."/>
            <person name="Huang S."/>
            <person name="Yan J."/>
        </authorList>
    </citation>
    <scope>NUCLEOTIDE SEQUENCE [LARGE SCALE GENOMIC DNA]</scope>
    <source>
        <strain evidence="2">Ta-2019</strain>
    </source>
</reference>
<name>A0AA38FHE9_TAXCH</name>
<dbReference type="InterPro" id="IPR036890">
    <property type="entry name" value="HATPase_C_sf"/>
</dbReference>
<dbReference type="Gene3D" id="3.30.565.10">
    <property type="entry name" value="Histidine kinase-like ATPase, C-terminal domain"/>
    <property type="match status" value="1"/>
</dbReference>
<evidence type="ECO:0000313" key="2">
    <source>
        <dbReference type="EMBL" id="KAH9303068.1"/>
    </source>
</evidence>
<gene>
    <name evidence="2" type="ORF">KI387_014651</name>
</gene>
<organism evidence="2 3">
    <name type="scientific">Taxus chinensis</name>
    <name type="common">Chinese yew</name>
    <name type="synonym">Taxus wallichiana var. chinensis</name>
    <dbReference type="NCBI Taxonomy" id="29808"/>
    <lineage>
        <taxon>Eukaryota</taxon>
        <taxon>Viridiplantae</taxon>
        <taxon>Streptophyta</taxon>
        <taxon>Embryophyta</taxon>
        <taxon>Tracheophyta</taxon>
        <taxon>Spermatophyta</taxon>
        <taxon>Pinopsida</taxon>
        <taxon>Pinidae</taxon>
        <taxon>Conifers II</taxon>
        <taxon>Cupressales</taxon>
        <taxon>Taxaceae</taxon>
        <taxon>Taxus</taxon>
    </lineage>
</organism>
<keyword evidence="3" id="KW-1185">Reference proteome</keyword>
<dbReference type="PANTHER" id="PTHR48444:SF1">
    <property type="entry name" value="DNA TOPOISOMERASE 6 SUBUNIT B"/>
    <property type="match status" value="1"/>
</dbReference>
<comment type="caution">
    <text evidence="2">The sequence shown here is derived from an EMBL/GenBank/DDBJ whole genome shotgun (WGS) entry which is preliminary data.</text>
</comment>
<accession>A0AA38FHE9</accession>
<feature type="region of interest" description="Disordered" evidence="1">
    <location>
        <begin position="1"/>
        <end position="36"/>
    </location>
</feature>
<evidence type="ECO:0000256" key="1">
    <source>
        <dbReference type="SAM" id="MobiDB-lite"/>
    </source>
</evidence>
<evidence type="ECO:0000313" key="3">
    <source>
        <dbReference type="Proteomes" id="UP000824469"/>
    </source>
</evidence>
<dbReference type="PANTHER" id="PTHR48444">
    <property type="entry name" value="DNA TOPOISOMERASE 6 SUBUNIT B"/>
    <property type="match status" value="1"/>
</dbReference>
<dbReference type="EMBL" id="JAHRHJ020000009">
    <property type="protein sequence ID" value="KAH9303068.1"/>
    <property type="molecule type" value="Genomic_DNA"/>
</dbReference>
<proteinExistence type="predicted"/>
<dbReference type="AlphaFoldDB" id="A0AA38FHE9"/>
<dbReference type="Proteomes" id="UP000824469">
    <property type="component" value="Unassembled WGS sequence"/>
</dbReference>
<dbReference type="OMA" id="CSIFQPG"/>
<sequence length="167" mass="18528">MVDVDTDSNDGSPVGQPKQKKGAKPKTAKESVLKQKSPAEFFAENKNIAGFDNPGKSLYTTVRELVENALDSAESIDELPVIEVTLEEISKGEFNTMIGLIDRERVDAELYDDFESVKAREKRLAKEAREQEKLSKSISLGKKLKEMPSAKGVKARGETSFFRVTCK</sequence>
<feature type="non-terminal residue" evidence="2">
    <location>
        <position position="1"/>
    </location>
</feature>
<protein>
    <submittedName>
        <fullName evidence="2">Uncharacterized protein</fullName>
    </submittedName>
</protein>